<keyword evidence="5 7" id="KW-1133">Transmembrane helix</keyword>
<reference evidence="10 11" key="1">
    <citation type="submission" date="2021-01" db="EMBL/GenBank/DDBJ databases">
        <title>WGS of actinomycetes isolated from Thailand.</title>
        <authorList>
            <person name="Thawai C."/>
        </authorList>
    </citation>
    <scope>NUCLEOTIDE SEQUENCE [LARGE SCALE GENOMIC DNA]</scope>
    <source>
        <strain evidence="10 11">CA1R205</strain>
    </source>
</reference>
<evidence type="ECO:0000259" key="9">
    <source>
        <dbReference type="PROSITE" id="PS50928"/>
    </source>
</evidence>
<evidence type="ECO:0000256" key="1">
    <source>
        <dbReference type="ARBA" id="ARBA00004651"/>
    </source>
</evidence>
<organism evidence="10 11">
    <name type="scientific">Streptomyces coffeae</name>
    <dbReference type="NCBI Taxonomy" id="621382"/>
    <lineage>
        <taxon>Bacteria</taxon>
        <taxon>Bacillati</taxon>
        <taxon>Actinomycetota</taxon>
        <taxon>Actinomycetes</taxon>
        <taxon>Kitasatosporales</taxon>
        <taxon>Streptomycetaceae</taxon>
        <taxon>Streptomyces</taxon>
    </lineage>
</organism>
<feature type="region of interest" description="Disordered" evidence="8">
    <location>
        <begin position="1"/>
        <end position="37"/>
    </location>
</feature>
<dbReference type="PANTHER" id="PTHR43005">
    <property type="entry name" value="BLR7065 PROTEIN"/>
    <property type="match status" value="1"/>
</dbReference>
<keyword evidence="2 7" id="KW-0813">Transport</keyword>
<feature type="transmembrane region" description="Helical" evidence="7">
    <location>
        <begin position="191"/>
        <end position="215"/>
    </location>
</feature>
<evidence type="ECO:0000256" key="3">
    <source>
        <dbReference type="ARBA" id="ARBA00022475"/>
    </source>
</evidence>
<evidence type="ECO:0000256" key="7">
    <source>
        <dbReference type="RuleBase" id="RU363032"/>
    </source>
</evidence>
<dbReference type="RefSeq" id="WP_201881229.1">
    <property type="nucleotide sequence ID" value="NZ_JAERRF010000030.1"/>
</dbReference>
<feature type="transmembrane region" description="Helical" evidence="7">
    <location>
        <begin position="139"/>
        <end position="162"/>
    </location>
</feature>
<dbReference type="Proteomes" id="UP000634229">
    <property type="component" value="Unassembled WGS sequence"/>
</dbReference>
<keyword evidence="3" id="KW-1003">Cell membrane</keyword>
<dbReference type="EMBL" id="JAERRF010000030">
    <property type="protein sequence ID" value="MBL1101581.1"/>
    <property type="molecule type" value="Genomic_DNA"/>
</dbReference>
<keyword evidence="6 7" id="KW-0472">Membrane</keyword>
<dbReference type="CDD" id="cd06261">
    <property type="entry name" value="TM_PBP2"/>
    <property type="match status" value="1"/>
</dbReference>
<evidence type="ECO:0000256" key="6">
    <source>
        <dbReference type="ARBA" id="ARBA00023136"/>
    </source>
</evidence>
<dbReference type="Gene3D" id="1.10.3720.10">
    <property type="entry name" value="MetI-like"/>
    <property type="match status" value="1"/>
</dbReference>
<evidence type="ECO:0000256" key="8">
    <source>
        <dbReference type="SAM" id="MobiDB-lite"/>
    </source>
</evidence>
<feature type="compositionally biased region" description="Low complexity" evidence="8">
    <location>
        <begin position="1"/>
        <end position="20"/>
    </location>
</feature>
<accession>A0ABS1NNC9</accession>
<sequence>MSTTSTTSTTTGGARGAAARTAKDTRTAGRTAPRGSTERRLARAGWLYASPALTLVAAVTIFPILFSVVLSFSEVHLSYGGFRIDGFTTDNYAALAHSSAWFQSLAFTVGFTLVTVALELALGTAAALVLERLGAARGWILAVLLLPWAMINVVAAQLWGYLYNGTYGVVSWAIEALGGGEPVILGRPVPAMAAMAVADIWKTTPFVAIIVLAGLMQIPKDVYEAAEIDGSGPWTTFWRVTLPQLRPILAIAVLFRTLQAFGVFDLPFVLTQGGPGTATQSLAILGYKTLFQNLSIGPGAAVATSTAVLVLGCCLLFLRAFRAQVDEGGR</sequence>
<evidence type="ECO:0000313" key="11">
    <source>
        <dbReference type="Proteomes" id="UP000634229"/>
    </source>
</evidence>
<feature type="transmembrane region" description="Helical" evidence="7">
    <location>
        <begin position="248"/>
        <end position="270"/>
    </location>
</feature>
<dbReference type="SUPFAM" id="SSF161098">
    <property type="entry name" value="MetI-like"/>
    <property type="match status" value="1"/>
</dbReference>
<dbReference type="PANTHER" id="PTHR43005:SF1">
    <property type="entry name" value="SPERMIDINE_PUTRESCINE TRANSPORT SYSTEM PERMEASE PROTEIN"/>
    <property type="match status" value="1"/>
</dbReference>
<gene>
    <name evidence="10" type="ORF">JK363_34035</name>
</gene>
<comment type="subcellular location">
    <subcellularLocation>
        <location evidence="1 7">Cell membrane</location>
        <topology evidence="1 7">Multi-pass membrane protein</topology>
    </subcellularLocation>
</comment>
<dbReference type="PROSITE" id="PS50928">
    <property type="entry name" value="ABC_TM1"/>
    <property type="match status" value="1"/>
</dbReference>
<keyword evidence="4 7" id="KW-0812">Transmembrane</keyword>
<keyword evidence="11" id="KW-1185">Reference proteome</keyword>
<protein>
    <submittedName>
        <fullName evidence="10">Sugar ABC transporter permease</fullName>
    </submittedName>
</protein>
<feature type="transmembrane region" description="Helical" evidence="7">
    <location>
        <begin position="46"/>
        <end position="72"/>
    </location>
</feature>
<evidence type="ECO:0000256" key="4">
    <source>
        <dbReference type="ARBA" id="ARBA00022692"/>
    </source>
</evidence>
<comment type="caution">
    <text evidence="10">The sequence shown here is derived from an EMBL/GenBank/DDBJ whole genome shotgun (WGS) entry which is preliminary data.</text>
</comment>
<dbReference type="Pfam" id="PF00528">
    <property type="entry name" value="BPD_transp_1"/>
    <property type="match status" value="1"/>
</dbReference>
<name>A0ABS1NNC9_9ACTN</name>
<dbReference type="InterPro" id="IPR035906">
    <property type="entry name" value="MetI-like_sf"/>
</dbReference>
<dbReference type="InterPro" id="IPR000515">
    <property type="entry name" value="MetI-like"/>
</dbReference>
<comment type="similarity">
    <text evidence="7">Belongs to the binding-protein-dependent transport system permease family.</text>
</comment>
<evidence type="ECO:0000256" key="2">
    <source>
        <dbReference type="ARBA" id="ARBA00022448"/>
    </source>
</evidence>
<proteinExistence type="inferred from homology"/>
<feature type="transmembrane region" description="Helical" evidence="7">
    <location>
        <begin position="105"/>
        <end position="130"/>
    </location>
</feature>
<feature type="domain" description="ABC transmembrane type-1" evidence="9">
    <location>
        <begin position="105"/>
        <end position="319"/>
    </location>
</feature>
<feature type="transmembrane region" description="Helical" evidence="7">
    <location>
        <begin position="290"/>
        <end position="318"/>
    </location>
</feature>
<evidence type="ECO:0000256" key="5">
    <source>
        <dbReference type="ARBA" id="ARBA00022989"/>
    </source>
</evidence>
<evidence type="ECO:0000313" key="10">
    <source>
        <dbReference type="EMBL" id="MBL1101581.1"/>
    </source>
</evidence>